<dbReference type="KEGG" id="mlv:CVS47_00551"/>
<dbReference type="Gene3D" id="3.40.50.2000">
    <property type="entry name" value="Glycogen Phosphorylase B"/>
    <property type="match status" value="2"/>
</dbReference>
<dbReference type="RefSeq" id="WP_164734590.1">
    <property type="nucleotide sequence ID" value="NZ_CP031423.1"/>
</dbReference>
<evidence type="ECO:0000313" key="4">
    <source>
        <dbReference type="Proteomes" id="UP000276888"/>
    </source>
</evidence>
<name>A0A3S9W7L6_9MICO</name>
<evidence type="ECO:0000313" key="3">
    <source>
        <dbReference type="EMBL" id="AZS35953.1"/>
    </source>
</evidence>
<keyword evidence="4" id="KW-1185">Reference proteome</keyword>
<evidence type="ECO:0000259" key="2">
    <source>
        <dbReference type="Pfam" id="PF00534"/>
    </source>
</evidence>
<keyword evidence="1 3" id="KW-0808">Transferase</keyword>
<dbReference type="EMBL" id="CP031423">
    <property type="protein sequence ID" value="AZS35953.1"/>
    <property type="molecule type" value="Genomic_DNA"/>
</dbReference>
<dbReference type="GO" id="GO:0047265">
    <property type="term" value="F:poly(glycerol-phosphate) alpha-glucosyltransferase activity"/>
    <property type="evidence" value="ECO:0007669"/>
    <property type="project" value="UniProtKB-EC"/>
</dbReference>
<dbReference type="SUPFAM" id="SSF53756">
    <property type="entry name" value="UDP-Glycosyltransferase/glycogen phosphorylase"/>
    <property type="match status" value="1"/>
</dbReference>
<dbReference type="Pfam" id="PF00534">
    <property type="entry name" value="Glycos_transf_1"/>
    <property type="match status" value="1"/>
</dbReference>
<sequence length="465" mass="49546">MVEGFPDAVYVVLSSRLIPDHDGGYTFATLARARQMAAAGVDDGRGPLLLTVDPGTPDDHERHRRTFAARDLITGVDRMRNLFDEAADPAGGAAAWLRAAAHPGGADPALEYRRIPDAAGRPVLSLPVIAGNPDWHVSTAPVVLHDATGRPVGAMDGFGALYRAWLDHVLAELRVGDPSREVVVLCESRQLGELLAGWEDPGARVLHTVHTIHLEPPFTPEAPVNALWSRWLGVADRFDAVLWPTSAQRDDVAGRFGGSGVHLVVPQGVDAAASVVPPTHRVPGRVVMLNRLAPGKRIDHAVRAFARVRDRVPEASLEVFGEGAERDRLQSLVDDLALGDAVHLRGTTHQPDRELGEAMVFLSTSAYEGQGLSIAEALAHGCPVVTYDVRYGPREALSRGGGVLVPDGDEDALADALVRVLTDPGEHARLAAEAVDSARRLDPALVMGALAEAVRTALSAPPRRG</sequence>
<gene>
    <name evidence="3" type="primary">tagE</name>
    <name evidence="3" type="ORF">CVS47_00551</name>
</gene>
<protein>
    <submittedName>
        <fullName evidence="3">Poly(Glycerol-phosphate) alpha-glucosyltransferase</fullName>
        <ecNumber evidence="3">2.4.1.52</ecNumber>
    </submittedName>
</protein>
<dbReference type="InterPro" id="IPR001296">
    <property type="entry name" value="Glyco_trans_1"/>
</dbReference>
<dbReference type="Proteomes" id="UP000276888">
    <property type="component" value="Chromosome"/>
</dbReference>
<dbReference type="AlphaFoldDB" id="A0A3S9W7L6"/>
<dbReference type="EC" id="2.4.1.52" evidence="3"/>
<accession>A0A3S9W7L6</accession>
<feature type="domain" description="Glycosyl transferase family 1" evidence="2">
    <location>
        <begin position="286"/>
        <end position="433"/>
    </location>
</feature>
<keyword evidence="3" id="KW-0328">Glycosyltransferase</keyword>
<proteinExistence type="predicted"/>
<dbReference type="PANTHER" id="PTHR12526">
    <property type="entry name" value="GLYCOSYLTRANSFERASE"/>
    <property type="match status" value="1"/>
</dbReference>
<organism evidence="3 4">
    <name type="scientific">Microbacterium lemovicicum</name>
    <dbReference type="NCBI Taxonomy" id="1072463"/>
    <lineage>
        <taxon>Bacteria</taxon>
        <taxon>Bacillati</taxon>
        <taxon>Actinomycetota</taxon>
        <taxon>Actinomycetes</taxon>
        <taxon>Micrococcales</taxon>
        <taxon>Microbacteriaceae</taxon>
        <taxon>Microbacterium</taxon>
    </lineage>
</organism>
<evidence type="ECO:0000256" key="1">
    <source>
        <dbReference type="ARBA" id="ARBA00022679"/>
    </source>
</evidence>
<reference evidence="3 4" key="1">
    <citation type="submission" date="2018-08" db="EMBL/GenBank/DDBJ databases">
        <title>Microbacterium lemovicicum sp. nov., a bacterium isolated from a natural uranium-rich soil.</title>
        <authorList>
            <person name="ORTET P."/>
        </authorList>
    </citation>
    <scope>NUCLEOTIDE SEQUENCE [LARGE SCALE GENOMIC DNA]</scope>
    <source>
        <strain evidence="3 4">Viu22</strain>
    </source>
</reference>